<sequence>MPPATRSQSHGGEDDSTGGLSASTAASLPTTLSHELTRPHANKDIARRRARNDSDKGNDSSADGDEDEEEDDEDDEDDEDEDEEDEDDEDDGPVQSPLTDLFYNVDNLDEETQELVRELFRAPVPDETPPMVIEWCGISNDPDVFAFQLQEVVPRTIRIGSPTSRIPRPSCNCTGSANTPCRHLVWLMDQIAKQTLHGHPPDVPLVLDGDTGFPREIGTDAYARIADFHIDILANTLHCGAGPPNGRPNLHRVREAREILAGLDGIQDDDGVDAYAPEIFGQDRPALEKMLWGTERRNEEAGDDDRMDEGEDELGQQSKDKGRKKTKPESQNSSSSSGGYFGDEGGARIQSAENKLAARAAGQHAVRDLVERGDLQRTVLRMLVSNDEFFAMFLKLLAPSDKARDPFRKIQQRVEAVLEALLAVRPKSQQHQQQHQQQRRQSKLLMPPPGPRTKRTASAPTIAATASAPPSLREDSGSDVTVAWAARHVQNAVGQIHLLLQRQLPHPPPGEWARQSAGRALVWILHALVFFHNRDAHGGATQDDRNLYQRLVGNSDGKGGGFCVLDALEPLHDQIQLRVQLRRVRRRIQVNGYREPYMRKLDEILGKMDSVAAAKVSEMSSTGAVFDPPRTAGSKRQGSNTNTPTDRRPKRVR</sequence>
<evidence type="ECO:0000313" key="4">
    <source>
        <dbReference type="EMBL" id="CAK7219586.1"/>
    </source>
</evidence>
<feature type="compositionally biased region" description="Polar residues" evidence="2">
    <location>
        <begin position="1"/>
        <end position="10"/>
    </location>
</feature>
<evidence type="ECO:0000256" key="1">
    <source>
        <dbReference type="PROSITE-ProRule" id="PRU00325"/>
    </source>
</evidence>
<feature type="compositionally biased region" description="Low complexity" evidence="2">
    <location>
        <begin position="17"/>
        <end position="33"/>
    </location>
</feature>
<feature type="compositionally biased region" description="Acidic residues" evidence="2">
    <location>
        <begin position="62"/>
        <end position="92"/>
    </location>
</feature>
<keyword evidence="1" id="KW-0862">Zinc</keyword>
<name>A0ABP0BJE1_9PEZI</name>
<feature type="region of interest" description="Disordered" evidence="2">
    <location>
        <begin position="1"/>
        <end position="99"/>
    </location>
</feature>
<gene>
    <name evidence="4" type="ORF">SCUCBS95973_003865</name>
</gene>
<feature type="compositionally biased region" description="Low complexity" evidence="2">
    <location>
        <begin position="456"/>
        <end position="471"/>
    </location>
</feature>
<dbReference type="EMBL" id="CAWUHB010000018">
    <property type="protein sequence ID" value="CAK7219586.1"/>
    <property type="molecule type" value="Genomic_DNA"/>
</dbReference>
<keyword evidence="1" id="KW-0863">Zinc-finger</keyword>
<keyword evidence="5" id="KW-1185">Reference proteome</keyword>
<evidence type="ECO:0000313" key="5">
    <source>
        <dbReference type="Proteomes" id="UP001642405"/>
    </source>
</evidence>
<feature type="region of interest" description="Disordered" evidence="2">
    <location>
        <begin position="426"/>
        <end position="476"/>
    </location>
</feature>
<keyword evidence="1" id="KW-0479">Metal-binding</keyword>
<dbReference type="PROSITE" id="PS50966">
    <property type="entry name" value="ZF_SWIM"/>
    <property type="match status" value="1"/>
</dbReference>
<accession>A0ABP0BJE1</accession>
<feature type="compositionally biased region" description="Acidic residues" evidence="2">
    <location>
        <begin position="301"/>
        <end position="314"/>
    </location>
</feature>
<organism evidence="4 5">
    <name type="scientific">Sporothrix curviconia</name>
    <dbReference type="NCBI Taxonomy" id="1260050"/>
    <lineage>
        <taxon>Eukaryota</taxon>
        <taxon>Fungi</taxon>
        <taxon>Dikarya</taxon>
        <taxon>Ascomycota</taxon>
        <taxon>Pezizomycotina</taxon>
        <taxon>Sordariomycetes</taxon>
        <taxon>Sordariomycetidae</taxon>
        <taxon>Ophiostomatales</taxon>
        <taxon>Ophiostomataceae</taxon>
        <taxon>Sporothrix</taxon>
    </lineage>
</organism>
<feature type="compositionally biased region" description="Basic and acidic residues" evidence="2">
    <location>
        <begin position="35"/>
        <end position="58"/>
    </location>
</feature>
<feature type="region of interest" description="Disordered" evidence="2">
    <location>
        <begin position="618"/>
        <end position="653"/>
    </location>
</feature>
<proteinExistence type="predicted"/>
<feature type="region of interest" description="Disordered" evidence="2">
    <location>
        <begin position="297"/>
        <end position="346"/>
    </location>
</feature>
<evidence type="ECO:0000259" key="3">
    <source>
        <dbReference type="PROSITE" id="PS50966"/>
    </source>
</evidence>
<feature type="compositionally biased region" description="Polar residues" evidence="2">
    <location>
        <begin position="634"/>
        <end position="644"/>
    </location>
</feature>
<evidence type="ECO:0000256" key="2">
    <source>
        <dbReference type="SAM" id="MobiDB-lite"/>
    </source>
</evidence>
<feature type="domain" description="SWIM-type" evidence="3">
    <location>
        <begin position="155"/>
        <end position="192"/>
    </location>
</feature>
<dbReference type="InterPro" id="IPR007527">
    <property type="entry name" value="Znf_SWIM"/>
</dbReference>
<protein>
    <recommendedName>
        <fullName evidence="3">SWIM-type domain-containing protein</fullName>
    </recommendedName>
</protein>
<reference evidence="4 5" key="1">
    <citation type="submission" date="2024-01" db="EMBL/GenBank/DDBJ databases">
        <authorList>
            <person name="Allen C."/>
            <person name="Tagirdzhanova G."/>
        </authorList>
    </citation>
    <scope>NUCLEOTIDE SEQUENCE [LARGE SCALE GENOMIC DNA]</scope>
</reference>
<comment type="caution">
    <text evidence="4">The sequence shown here is derived from an EMBL/GenBank/DDBJ whole genome shotgun (WGS) entry which is preliminary data.</text>
</comment>
<dbReference type="Proteomes" id="UP001642405">
    <property type="component" value="Unassembled WGS sequence"/>
</dbReference>